<dbReference type="VEuPathDB" id="FungiDB:PYU1_G008382"/>
<sequence>MDMEHIRDGIRVGRVKFSAGDVDLAARIWKKALEGAYEAQDYAAMFVLSKNLGDACAKEAQRVSNPGVSTATDALQRGVDYYNYALNVIDTCALKDVLGDKAHLLLNISAGKLQARVRWLTHKLEKLRKLPPPIEKKPCTTCDELFGELVLDENDGCEYCQRCYDEYYATAVEQEDAVVNEAESEEAPLETRTTSVGGSTSSSDARISEGEQHIEKSQAFAENHDTDEHLREELVEVAHESVAVEQVHGTVEERESDDSMTAEVEAEVMSDKAPPHMTALSSKDVDEQLQPVVLQGKIALVRMSACIALVSSPH</sequence>
<dbReference type="AlphaFoldDB" id="K3WTV2"/>
<evidence type="ECO:0000256" key="1">
    <source>
        <dbReference type="SAM" id="MobiDB-lite"/>
    </source>
</evidence>
<dbReference type="HOGENOM" id="CLU_887044_0_0_1"/>
<protein>
    <submittedName>
        <fullName evidence="2">Uncharacterized protein</fullName>
    </submittedName>
</protein>
<dbReference type="EnsemblProtists" id="PYU1_T008398">
    <property type="protein sequence ID" value="PYU1_T008398"/>
    <property type="gene ID" value="PYU1_G008382"/>
</dbReference>
<dbReference type="InParanoid" id="K3WTV2"/>
<accession>K3WTV2</accession>
<dbReference type="EMBL" id="GL376613">
    <property type="status" value="NOT_ANNOTATED_CDS"/>
    <property type="molecule type" value="Genomic_DNA"/>
</dbReference>
<evidence type="ECO:0000313" key="3">
    <source>
        <dbReference type="Proteomes" id="UP000019132"/>
    </source>
</evidence>
<dbReference type="eggNOG" id="ENOG502S80T">
    <property type="taxonomic scope" value="Eukaryota"/>
</dbReference>
<proteinExistence type="predicted"/>
<name>K3WTV2_GLOUD</name>
<keyword evidence="3" id="KW-1185">Reference proteome</keyword>
<feature type="region of interest" description="Disordered" evidence="1">
    <location>
        <begin position="183"/>
        <end position="204"/>
    </location>
</feature>
<reference evidence="3" key="2">
    <citation type="submission" date="2010-04" db="EMBL/GenBank/DDBJ databases">
        <authorList>
            <person name="Buell R."/>
            <person name="Hamilton J."/>
            <person name="Hostetler J."/>
        </authorList>
    </citation>
    <scope>NUCLEOTIDE SEQUENCE [LARGE SCALE GENOMIC DNA]</scope>
    <source>
        <strain evidence="3">DAOM:BR144</strain>
    </source>
</reference>
<reference evidence="3" key="1">
    <citation type="journal article" date="2010" name="Genome Biol.">
        <title>Genome sequence of the necrotrophic plant pathogen Pythium ultimum reveals original pathogenicity mechanisms and effector repertoire.</title>
        <authorList>
            <person name="Levesque C.A."/>
            <person name="Brouwer H."/>
            <person name="Cano L."/>
            <person name="Hamilton J.P."/>
            <person name="Holt C."/>
            <person name="Huitema E."/>
            <person name="Raffaele S."/>
            <person name="Robideau G.P."/>
            <person name="Thines M."/>
            <person name="Win J."/>
            <person name="Zerillo M.M."/>
            <person name="Beakes G.W."/>
            <person name="Boore J.L."/>
            <person name="Busam D."/>
            <person name="Dumas B."/>
            <person name="Ferriera S."/>
            <person name="Fuerstenberg S.I."/>
            <person name="Gachon C.M."/>
            <person name="Gaulin E."/>
            <person name="Govers F."/>
            <person name="Grenville-Briggs L."/>
            <person name="Horner N."/>
            <person name="Hostetler J."/>
            <person name="Jiang R.H."/>
            <person name="Johnson J."/>
            <person name="Krajaejun T."/>
            <person name="Lin H."/>
            <person name="Meijer H.J."/>
            <person name="Moore B."/>
            <person name="Morris P."/>
            <person name="Phuntmart V."/>
            <person name="Puiu D."/>
            <person name="Shetty J."/>
            <person name="Stajich J.E."/>
            <person name="Tripathy S."/>
            <person name="Wawra S."/>
            <person name="van West P."/>
            <person name="Whitty B.R."/>
            <person name="Coutinho P.M."/>
            <person name="Henrissat B."/>
            <person name="Martin F."/>
            <person name="Thomas P.D."/>
            <person name="Tyler B.M."/>
            <person name="De Vries R.P."/>
            <person name="Kamoun S."/>
            <person name="Yandell M."/>
            <person name="Tisserat N."/>
            <person name="Buell C.R."/>
        </authorList>
    </citation>
    <scope>NUCLEOTIDE SEQUENCE</scope>
    <source>
        <strain evidence="3">DAOM:BR144</strain>
    </source>
</reference>
<reference evidence="2" key="3">
    <citation type="submission" date="2015-02" db="UniProtKB">
        <authorList>
            <consortium name="EnsemblProtists"/>
        </authorList>
    </citation>
    <scope>IDENTIFICATION</scope>
    <source>
        <strain evidence="2">DAOM BR144</strain>
    </source>
</reference>
<dbReference type="Proteomes" id="UP000019132">
    <property type="component" value="Unassembled WGS sequence"/>
</dbReference>
<organism evidence="2 3">
    <name type="scientific">Globisporangium ultimum (strain ATCC 200006 / CBS 805.95 / DAOM BR144)</name>
    <name type="common">Pythium ultimum</name>
    <dbReference type="NCBI Taxonomy" id="431595"/>
    <lineage>
        <taxon>Eukaryota</taxon>
        <taxon>Sar</taxon>
        <taxon>Stramenopiles</taxon>
        <taxon>Oomycota</taxon>
        <taxon>Peronosporomycetes</taxon>
        <taxon>Pythiales</taxon>
        <taxon>Pythiaceae</taxon>
        <taxon>Globisporangium</taxon>
    </lineage>
</organism>
<evidence type="ECO:0000313" key="2">
    <source>
        <dbReference type="EnsemblProtists" id="PYU1_T008398"/>
    </source>
</evidence>
<feature type="compositionally biased region" description="Low complexity" evidence="1">
    <location>
        <begin position="191"/>
        <end position="203"/>
    </location>
</feature>